<gene>
    <name evidence="1" type="ORF">BV22DRAFT_940276</name>
</gene>
<reference evidence="1" key="1">
    <citation type="journal article" date="2021" name="New Phytol.">
        <title>Evolutionary innovations through gain and loss of genes in the ectomycorrhizal Boletales.</title>
        <authorList>
            <person name="Wu G."/>
            <person name="Miyauchi S."/>
            <person name="Morin E."/>
            <person name="Kuo A."/>
            <person name="Drula E."/>
            <person name="Varga T."/>
            <person name="Kohler A."/>
            <person name="Feng B."/>
            <person name="Cao Y."/>
            <person name="Lipzen A."/>
            <person name="Daum C."/>
            <person name="Hundley H."/>
            <person name="Pangilinan J."/>
            <person name="Johnson J."/>
            <person name="Barry K."/>
            <person name="LaButti K."/>
            <person name="Ng V."/>
            <person name="Ahrendt S."/>
            <person name="Min B."/>
            <person name="Choi I.G."/>
            <person name="Park H."/>
            <person name="Plett J.M."/>
            <person name="Magnuson J."/>
            <person name="Spatafora J.W."/>
            <person name="Nagy L.G."/>
            <person name="Henrissat B."/>
            <person name="Grigoriev I.V."/>
            <person name="Yang Z.L."/>
            <person name="Xu J."/>
            <person name="Martin F.M."/>
        </authorList>
    </citation>
    <scope>NUCLEOTIDE SEQUENCE</scope>
    <source>
        <strain evidence="1">KUC20120723A-06</strain>
    </source>
</reference>
<comment type="caution">
    <text evidence="1">The sequence shown here is derived from an EMBL/GenBank/DDBJ whole genome shotgun (WGS) entry which is preliminary data.</text>
</comment>
<proteinExistence type="predicted"/>
<accession>A0ACB8AUY8</accession>
<keyword evidence="2" id="KW-1185">Reference proteome</keyword>
<protein>
    <submittedName>
        <fullName evidence="1">Uncharacterized protein</fullName>
    </submittedName>
</protein>
<sequence length="192" mass="21526">MTLYSYLASLPRTPLIIPGNINDPPRDRGAGRDQRSEKAPVMMLRGRLCVGLDGTRTRYVAASAADTCVLYCPQKPEGSRIERGEGDPSDENAYDTRRDFLLEWTAVQLSVILDPRIRGPLQRSYRPCKYLRRLKYSPKHTASKHPVSIYSDSASLSSDSVSECELARTPPRCAWARKRRPFLPLGAAMASR</sequence>
<organism evidence="1 2">
    <name type="scientific">Leucogyrophana mollusca</name>
    <dbReference type="NCBI Taxonomy" id="85980"/>
    <lineage>
        <taxon>Eukaryota</taxon>
        <taxon>Fungi</taxon>
        <taxon>Dikarya</taxon>
        <taxon>Basidiomycota</taxon>
        <taxon>Agaricomycotina</taxon>
        <taxon>Agaricomycetes</taxon>
        <taxon>Agaricomycetidae</taxon>
        <taxon>Boletales</taxon>
        <taxon>Boletales incertae sedis</taxon>
        <taxon>Leucogyrophana</taxon>
    </lineage>
</organism>
<evidence type="ECO:0000313" key="1">
    <source>
        <dbReference type="EMBL" id="KAH7917167.1"/>
    </source>
</evidence>
<dbReference type="Proteomes" id="UP000790709">
    <property type="component" value="Unassembled WGS sequence"/>
</dbReference>
<name>A0ACB8AUY8_9AGAM</name>
<evidence type="ECO:0000313" key="2">
    <source>
        <dbReference type="Proteomes" id="UP000790709"/>
    </source>
</evidence>
<dbReference type="EMBL" id="MU267215">
    <property type="protein sequence ID" value="KAH7917167.1"/>
    <property type="molecule type" value="Genomic_DNA"/>
</dbReference>